<feature type="signal peptide" evidence="1">
    <location>
        <begin position="1"/>
        <end position="26"/>
    </location>
</feature>
<protein>
    <submittedName>
        <fullName evidence="2">Uncharacterized protein</fullName>
    </submittedName>
</protein>
<dbReference type="AlphaFoldDB" id="A0A6J4KN91"/>
<proteinExistence type="predicted"/>
<dbReference type="EMBL" id="CADCUD010000008">
    <property type="protein sequence ID" value="CAA9310662.1"/>
    <property type="molecule type" value="Genomic_DNA"/>
</dbReference>
<keyword evidence="1" id="KW-0732">Signal</keyword>
<sequence length="121" mass="12348">MFLRRLSTISVGTVATVALGLAPASAHFCYVNNMTPQAMAGASNSNGFVSFHDLAFQFTGLCDAGIRVLAGAAGISVETPINVHAVMAGGAEFRGKDARGISHLDFEAIDAAFPDAAAACS</sequence>
<organism evidence="2">
    <name type="scientific">uncultured Nocardioidaceae bacterium</name>
    <dbReference type="NCBI Taxonomy" id="253824"/>
    <lineage>
        <taxon>Bacteria</taxon>
        <taxon>Bacillati</taxon>
        <taxon>Actinomycetota</taxon>
        <taxon>Actinomycetes</taxon>
        <taxon>Propionibacteriales</taxon>
        <taxon>Nocardioidaceae</taxon>
        <taxon>environmental samples</taxon>
    </lineage>
</organism>
<gene>
    <name evidence="2" type="ORF">AVDCRST_MAG46-131</name>
</gene>
<reference evidence="2" key="1">
    <citation type="submission" date="2020-02" db="EMBL/GenBank/DDBJ databases">
        <authorList>
            <person name="Meier V. D."/>
        </authorList>
    </citation>
    <scope>NUCLEOTIDE SEQUENCE</scope>
    <source>
        <strain evidence="2">AVDCRST_MAG46</strain>
    </source>
</reference>
<accession>A0A6J4KN91</accession>
<evidence type="ECO:0000256" key="1">
    <source>
        <dbReference type="SAM" id="SignalP"/>
    </source>
</evidence>
<evidence type="ECO:0000313" key="2">
    <source>
        <dbReference type="EMBL" id="CAA9310662.1"/>
    </source>
</evidence>
<feature type="chain" id="PRO_5026659915" evidence="1">
    <location>
        <begin position="27"/>
        <end position="121"/>
    </location>
</feature>
<name>A0A6J4KN91_9ACTN</name>